<evidence type="ECO:0000313" key="2">
    <source>
        <dbReference type="Proteomes" id="UP000234275"/>
    </source>
</evidence>
<protein>
    <submittedName>
        <fullName evidence="1">Uncharacterized protein</fullName>
    </submittedName>
</protein>
<dbReference type="RefSeq" id="XP_024709087.1">
    <property type="nucleotide sequence ID" value="XM_024853644.1"/>
</dbReference>
<dbReference type="GeneID" id="36561342"/>
<evidence type="ECO:0000313" key="1">
    <source>
        <dbReference type="EMBL" id="PLB53785.1"/>
    </source>
</evidence>
<name>A0A2I2GLN8_9EURO</name>
<sequence>MWRPQLTILINLSGCWQFRGSIFPQIPTLHAGRRCPFTRPQAQRNPAMMQPASHVAFSSSLGSLRSLRVILVNWRISASTVHQERSSPLTKDHGRVLSSGSSLPLTYSIPHLRTSSPLDVRTMQRDSRLSTRGLRLVV</sequence>
<dbReference type="EMBL" id="MSFO01000001">
    <property type="protein sequence ID" value="PLB53785.1"/>
    <property type="molecule type" value="Genomic_DNA"/>
</dbReference>
<dbReference type="Proteomes" id="UP000234275">
    <property type="component" value="Unassembled WGS sequence"/>
</dbReference>
<dbReference type="VEuPathDB" id="FungiDB:P170DRAFT_4792"/>
<reference evidence="1 2" key="1">
    <citation type="submission" date="2016-12" db="EMBL/GenBank/DDBJ databases">
        <title>The genomes of Aspergillus section Nigri reveals drivers in fungal speciation.</title>
        <authorList>
            <consortium name="DOE Joint Genome Institute"/>
            <person name="Vesth T.C."/>
            <person name="Nybo J."/>
            <person name="Theobald S."/>
            <person name="Brandl J."/>
            <person name="Frisvad J.C."/>
            <person name="Nielsen K.F."/>
            <person name="Lyhne E.K."/>
            <person name="Kogle M.E."/>
            <person name="Kuo A."/>
            <person name="Riley R."/>
            <person name="Clum A."/>
            <person name="Nolan M."/>
            <person name="Lipzen A."/>
            <person name="Salamov A."/>
            <person name="Henrissat B."/>
            <person name="Wiebenga A."/>
            <person name="De Vries R.P."/>
            <person name="Grigoriev I.V."/>
            <person name="Mortensen U.H."/>
            <person name="Andersen M.R."/>
            <person name="Baker S.E."/>
        </authorList>
    </citation>
    <scope>NUCLEOTIDE SEQUENCE [LARGE SCALE GENOMIC DNA]</scope>
    <source>
        <strain evidence="1 2">IBT 23096</strain>
    </source>
</reference>
<accession>A0A2I2GLN8</accession>
<organism evidence="1 2">
    <name type="scientific">Aspergillus steynii IBT 23096</name>
    <dbReference type="NCBI Taxonomy" id="1392250"/>
    <lineage>
        <taxon>Eukaryota</taxon>
        <taxon>Fungi</taxon>
        <taxon>Dikarya</taxon>
        <taxon>Ascomycota</taxon>
        <taxon>Pezizomycotina</taxon>
        <taxon>Eurotiomycetes</taxon>
        <taxon>Eurotiomycetidae</taxon>
        <taxon>Eurotiales</taxon>
        <taxon>Aspergillaceae</taxon>
        <taxon>Aspergillus</taxon>
        <taxon>Aspergillus subgen. Circumdati</taxon>
    </lineage>
</organism>
<gene>
    <name evidence="1" type="ORF">P170DRAFT_4792</name>
</gene>
<keyword evidence="2" id="KW-1185">Reference proteome</keyword>
<dbReference type="AlphaFoldDB" id="A0A2I2GLN8"/>
<proteinExistence type="predicted"/>
<comment type="caution">
    <text evidence="1">The sequence shown here is derived from an EMBL/GenBank/DDBJ whole genome shotgun (WGS) entry which is preliminary data.</text>
</comment>